<dbReference type="AlphaFoldDB" id="A0A917MG73"/>
<feature type="domain" description="FMN-binding" evidence="1">
    <location>
        <begin position="97"/>
        <end position="166"/>
    </location>
</feature>
<evidence type="ECO:0000313" key="2">
    <source>
        <dbReference type="EMBL" id="GGG99322.1"/>
    </source>
</evidence>
<reference evidence="2" key="2">
    <citation type="submission" date="2020-09" db="EMBL/GenBank/DDBJ databases">
        <authorList>
            <person name="Sun Q."/>
            <person name="Zhou Y."/>
        </authorList>
    </citation>
    <scope>NUCLEOTIDE SEQUENCE</scope>
    <source>
        <strain evidence="2">CGMCC 1.15763</strain>
    </source>
</reference>
<dbReference type="Proteomes" id="UP000633278">
    <property type="component" value="Unassembled WGS sequence"/>
</dbReference>
<keyword evidence="3" id="KW-1185">Reference proteome</keyword>
<gene>
    <name evidence="2" type="ORF">GCM10011416_17020</name>
</gene>
<accession>A0A917MG73</accession>
<organism evidence="2 3">
    <name type="scientific">Polaribacter pacificus</name>
    <dbReference type="NCBI Taxonomy" id="1775173"/>
    <lineage>
        <taxon>Bacteria</taxon>
        <taxon>Pseudomonadati</taxon>
        <taxon>Bacteroidota</taxon>
        <taxon>Flavobacteriia</taxon>
        <taxon>Flavobacteriales</taxon>
        <taxon>Flavobacteriaceae</taxon>
    </lineage>
</organism>
<dbReference type="GO" id="GO:0016020">
    <property type="term" value="C:membrane"/>
    <property type="evidence" value="ECO:0007669"/>
    <property type="project" value="InterPro"/>
</dbReference>
<reference evidence="2" key="1">
    <citation type="journal article" date="2014" name="Int. J. Syst. Evol. Microbiol.">
        <title>Complete genome sequence of Corynebacterium casei LMG S-19264T (=DSM 44701T), isolated from a smear-ripened cheese.</title>
        <authorList>
            <consortium name="US DOE Joint Genome Institute (JGI-PGF)"/>
            <person name="Walter F."/>
            <person name="Albersmeier A."/>
            <person name="Kalinowski J."/>
            <person name="Ruckert C."/>
        </authorList>
    </citation>
    <scope>NUCLEOTIDE SEQUENCE</scope>
    <source>
        <strain evidence="2">CGMCC 1.15763</strain>
    </source>
</reference>
<evidence type="ECO:0000259" key="1">
    <source>
        <dbReference type="Pfam" id="PF04205"/>
    </source>
</evidence>
<dbReference type="EMBL" id="BMJW01000002">
    <property type="protein sequence ID" value="GGG99322.1"/>
    <property type="molecule type" value="Genomic_DNA"/>
</dbReference>
<proteinExistence type="predicted"/>
<evidence type="ECO:0000313" key="3">
    <source>
        <dbReference type="Proteomes" id="UP000633278"/>
    </source>
</evidence>
<dbReference type="Pfam" id="PF04205">
    <property type="entry name" value="FMN_bind"/>
    <property type="match status" value="1"/>
</dbReference>
<sequence length="179" mass="20383">MNFFKIFIISVLSTFVLYTINGVTNNLQKKALKEIAKTFDLKNPVLEAIVISQEINDQLNKPISDQSLFKIKENNEIKGFAYIDKALSKTDEFDYVILLDKNLIIVKTKVLIYREDYGGEIGSNRWLKQFIGKNKGDNLIYNTNIMAISGATISAQSITKAINVFLQDLNILYTNTIFQ</sequence>
<name>A0A917MG73_9FLAO</name>
<dbReference type="InterPro" id="IPR007329">
    <property type="entry name" value="FMN-bd"/>
</dbReference>
<dbReference type="GO" id="GO:0010181">
    <property type="term" value="F:FMN binding"/>
    <property type="evidence" value="ECO:0007669"/>
    <property type="project" value="InterPro"/>
</dbReference>
<dbReference type="RefSeq" id="WP_188598899.1">
    <property type="nucleotide sequence ID" value="NZ_BMJW01000002.1"/>
</dbReference>
<comment type="caution">
    <text evidence="2">The sequence shown here is derived from an EMBL/GenBank/DDBJ whole genome shotgun (WGS) entry which is preliminary data.</text>
</comment>
<protein>
    <recommendedName>
        <fullName evidence="1">FMN-binding domain-containing protein</fullName>
    </recommendedName>
</protein>